<feature type="transmembrane region" description="Helical" evidence="2">
    <location>
        <begin position="48"/>
        <end position="69"/>
    </location>
</feature>
<evidence type="ECO:0000313" key="3">
    <source>
        <dbReference type="EMBL" id="RKN81013.1"/>
    </source>
</evidence>
<protein>
    <recommendedName>
        <fullName evidence="5">Anti-sigma factor</fullName>
    </recommendedName>
</protein>
<keyword evidence="2" id="KW-0472">Membrane</keyword>
<dbReference type="Proteomes" id="UP000276603">
    <property type="component" value="Unassembled WGS sequence"/>
</dbReference>
<feature type="coiled-coil region" evidence="1">
    <location>
        <begin position="121"/>
        <end position="169"/>
    </location>
</feature>
<evidence type="ECO:0000313" key="4">
    <source>
        <dbReference type="Proteomes" id="UP000276603"/>
    </source>
</evidence>
<evidence type="ECO:0000256" key="2">
    <source>
        <dbReference type="SAM" id="Phobius"/>
    </source>
</evidence>
<reference evidence="3 4" key="1">
    <citation type="submission" date="2018-10" db="EMBL/GenBank/DDBJ databases">
        <title>Ulvibacterium marinum gen. nov., sp. nov., a novel marine bacterium of the family Flavobacteriaceae, isolated from a culture of the green alga Ulva prolifera.</title>
        <authorList>
            <person name="Zhang Z."/>
        </authorList>
    </citation>
    <scope>NUCLEOTIDE SEQUENCE [LARGE SCALE GENOMIC DNA]</scope>
    <source>
        <strain evidence="3 4">CCMM003</strain>
    </source>
</reference>
<name>A0A3B0C4W0_9FLAO</name>
<comment type="caution">
    <text evidence="3">The sequence shown here is derived from an EMBL/GenBank/DDBJ whole genome shotgun (WGS) entry which is preliminary data.</text>
</comment>
<sequence length="181" mass="20914">MDNFEKHIRENKALFDEHKADKAKLWANIASELEGPKPKVVPLWRSPILRVAASFVLVFGIAAIIGVSLMNKGDNTQNTVISQELLDIDMHYKSLVSYQVQLVKDHPKLSDADKEEFLLFMDELDKEYELLKLEMEKNLDNELVLEAIIANYKKRIELIENLLHQINDSKITNEDYDGYIL</sequence>
<organism evidence="3 4">
    <name type="scientific">Ulvibacterium marinum</name>
    <dbReference type="NCBI Taxonomy" id="2419782"/>
    <lineage>
        <taxon>Bacteria</taxon>
        <taxon>Pseudomonadati</taxon>
        <taxon>Bacteroidota</taxon>
        <taxon>Flavobacteriia</taxon>
        <taxon>Flavobacteriales</taxon>
        <taxon>Flavobacteriaceae</taxon>
        <taxon>Ulvibacterium</taxon>
    </lineage>
</organism>
<evidence type="ECO:0000256" key="1">
    <source>
        <dbReference type="SAM" id="Coils"/>
    </source>
</evidence>
<gene>
    <name evidence="3" type="ORF">D7Z94_08660</name>
</gene>
<dbReference type="RefSeq" id="WP_120711168.1">
    <property type="nucleotide sequence ID" value="NZ_RBCJ01000002.1"/>
</dbReference>
<keyword evidence="4" id="KW-1185">Reference proteome</keyword>
<dbReference type="AlphaFoldDB" id="A0A3B0C4W0"/>
<keyword evidence="2" id="KW-1133">Transmembrane helix</keyword>
<keyword evidence="2" id="KW-0812">Transmembrane</keyword>
<dbReference type="EMBL" id="RBCJ01000002">
    <property type="protein sequence ID" value="RKN81013.1"/>
    <property type="molecule type" value="Genomic_DNA"/>
</dbReference>
<accession>A0A3B0C4W0</accession>
<proteinExistence type="predicted"/>
<dbReference type="OrthoDB" id="1439272at2"/>
<evidence type="ECO:0008006" key="5">
    <source>
        <dbReference type="Google" id="ProtNLM"/>
    </source>
</evidence>
<keyword evidence="1" id="KW-0175">Coiled coil</keyword>